<dbReference type="PANTHER" id="PTHR43764:SF1">
    <property type="entry name" value="MOLYBDOPTERIN MOLYBDOTRANSFERASE"/>
    <property type="match status" value="1"/>
</dbReference>
<dbReference type="InterPro" id="IPR036810">
    <property type="entry name" value="SMc04008-like_sf"/>
</dbReference>
<organism evidence="5 6">
    <name type="scientific">Chaetoceros tenuissimus</name>
    <dbReference type="NCBI Taxonomy" id="426638"/>
    <lineage>
        <taxon>Eukaryota</taxon>
        <taxon>Sar</taxon>
        <taxon>Stramenopiles</taxon>
        <taxon>Ochrophyta</taxon>
        <taxon>Bacillariophyta</taxon>
        <taxon>Coscinodiscophyceae</taxon>
        <taxon>Chaetocerotophycidae</taxon>
        <taxon>Chaetocerotales</taxon>
        <taxon>Chaetocerotaceae</taxon>
        <taxon>Chaetoceros</taxon>
    </lineage>
</organism>
<reference evidence="5 6" key="1">
    <citation type="journal article" date="2021" name="Sci. Rep.">
        <title>The genome of the diatom Chaetoceros tenuissimus carries an ancient integrated fragment of an extant virus.</title>
        <authorList>
            <person name="Hongo Y."/>
            <person name="Kimura K."/>
            <person name="Takaki Y."/>
            <person name="Yoshida Y."/>
            <person name="Baba S."/>
            <person name="Kobayashi G."/>
            <person name="Nagasaki K."/>
            <person name="Hano T."/>
            <person name="Tomaru Y."/>
        </authorList>
    </citation>
    <scope>NUCLEOTIDE SEQUENCE [LARGE SCALE GENOMIC DNA]</scope>
    <source>
        <strain evidence="5 6">NIES-3715</strain>
    </source>
</reference>
<evidence type="ECO:0000256" key="1">
    <source>
        <dbReference type="ARBA" id="ARBA00005046"/>
    </source>
</evidence>
<feature type="region of interest" description="Disordered" evidence="3">
    <location>
        <begin position="287"/>
        <end position="311"/>
    </location>
</feature>
<keyword evidence="2" id="KW-0501">Molybdenum cofactor biosynthesis</keyword>
<dbReference type="SMART" id="SM00852">
    <property type="entry name" value="MoCF_biosynth"/>
    <property type="match status" value="1"/>
</dbReference>
<protein>
    <recommendedName>
        <fullName evidence="4">MoaB/Mog domain-containing protein</fullName>
    </recommendedName>
</protein>
<dbReference type="InterPro" id="IPR036425">
    <property type="entry name" value="MoaB/Mog-like_dom_sf"/>
</dbReference>
<gene>
    <name evidence="5" type="ORF">CTEN210_16733</name>
</gene>
<name>A0AAD3HDW0_9STRA</name>
<accession>A0AAD3HDW0</accession>
<dbReference type="AlphaFoldDB" id="A0AAD3HDW0"/>
<dbReference type="SUPFAM" id="SSF53218">
    <property type="entry name" value="Molybdenum cofactor biosynthesis proteins"/>
    <property type="match status" value="1"/>
</dbReference>
<dbReference type="GO" id="GO:0006777">
    <property type="term" value="P:Mo-molybdopterin cofactor biosynthetic process"/>
    <property type="evidence" value="ECO:0007669"/>
    <property type="project" value="UniProtKB-KW"/>
</dbReference>
<evidence type="ECO:0000256" key="2">
    <source>
        <dbReference type="ARBA" id="ARBA00023150"/>
    </source>
</evidence>
<evidence type="ECO:0000259" key="4">
    <source>
        <dbReference type="SMART" id="SM00852"/>
    </source>
</evidence>
<dbReference type="Pfam" id="PF06844">
    <property type="entry name" value="DUF1244"/>
    <property type="match status" value="3"/>
</dbReference>
<keyword evidence="6" id="KW-1185">Reference proteome</keyword>
<dbReference type="EMBL" id="BLLK01000069">
    <property type="protein sequence ID" value="GFH60257.1"/>
    <property type="molecule type" value="Genomic_DNA"/>
</dbReference>
<proteinExistence type="predicted"/>
<dbReference type="Gene3D" id="1.10.3340.10">
    <property type="entry name" value="SMc04008-like"/>
    <property type="match status" value="2"/>
</dbReference>
<evidence type="ECO:0000256" key="3">
    <source>
        <dbReference type="SAM" id="MobiDB-lite"/>
    </source>
</evidence>
<sequence length="540" mass="59375">MPSKDMYYYSHFAPEVRTHLEAGAFRALCQHLSDRSEHIQNIDLMIVAGFGRNCLAKWLVKEARHLSADLEHTSPKDALLLNAFGHSQATREVYGCDFFRWKKKYPQKATFEQMQRYQESEHIHAVHKEDKMLKTGMTVAMTEEFNSKFKMRLEAGAFRSLLQHLSERSDVVQNIDVMTTAGFCRNCLAKWLVVEARKLSATIKGVCQDSYTDEEKIMVQNLDAFGYDEAAEYVYGVAYPEWKAAHAKKASDKQMALYKASIPIHAKHDKALLEPLCDKEDATVVSSSVKDDQSRVPMASAESRSTPTPPVAKESIQQVAAPEAKKNPLLSDVCCEDLDAPDAACVAQTPSFRTPPPPKVNLSLKVGILTVSDRAANGEYENGDLSGPAVEQAINDTLKKLNGMRNELDETRAQVSFCVKAIVEDEMDQIISNLHEWCGNSEGGLTCDVIFTTGGTGFSPRDVTPEATLEVIEKEASGLMSFVTGQCAAIQPLAALSRGTCGVCGSTLIANLPGNPAAAGQVMEILLPLLLHAIKDLKEL</sequence>
<comment type="caution">
    <text evidence="5">The sequence shown here is derived from an EMBL/GenBank/DDBJ whole genome shotgun (WGS) entry which is preliminary data.</text>
</comment>
<dbReference type="InterPro" id="IPR001453">
    <property type="entry name" value="MoaB/Mog_dom"/>
</dbReference>
<dbReference type="Pfam" id="PF00994">
    <property type="entry name" value="MoCF_biosynth"/>
    <property type="match status" value="1"/>
</dbReference>
<feature type="domain" description="MoaB/Mog" evidence="4">
    <location>
        <begin position="367"/>
        <end position="533"/>
    </location>
</feature>
<evidence type="ECO:0000313" key="6">
    <source>
        <dbReference type="Proteomes" id="UP001054902"/>
    </source>
</evidence>
<comment type="pathway">
    <text evidence="1">Cofactor biosynthesis; molybdopterin biosynthesis.</text>
</comment>
<dbReference type="PANTHER" id="PTHR43764">
    <property type="entry name" value="MOLYBDENUM COFACTOR BIOSYNTHESIS"/>
    <property type="match status" value="1"/>
</dbReference>
<dbReference type="NCBIfam" id="TIGR00177">
    <property type="entry name" value="molyb_syn"/>
    <property type="match status" value="1"/>
</dbReference>
<dbReference type="InterPro" id="IPR051920">
    <property type="entry name" value="MPT_Adenylyltrnsfr/MoaC-Rel"/>
</dbReference>
<dbReference type="Proteomes" id="UP001054902">
    <property type="component" value="Unassembled WGS sequence"/>
</dbReference>
<dbReference type="SUPFAM" id="SSF158757">
    <property type="entry name" value="SMc04008-like"/>
    <property type="match status" value="2"/>
</dbReference>
<evidence type="ECO:0000313" key="5">
    <source>
        <dbReference type="EMBL" id="GFH60257.1"/>
    </source>
</evidence>
<dbReference type="InterPro" id="IPR023163">
    <property type="entry name" value="SMc04008-like_domain"/>
</dbReference>
<dbReference type="Gene3D" id="3.40.980.10">
    <property type="entry name" value="MoaB/Mog-like domain"/>
    <property type="match status" value="1"/>
</dbReference>
<dbReference type="CDD" id="cd00886">
    <property type="entry name" value="MogA_MoaB"/>
    <property type="match status" value="1"/>
</dbReference>